<comment type="caution">
    <text evidence="1">The sequence shown here is derived from an EMBL/GenBank/DDBJ whole genome shotgun (WGS) entry which is preliminary data.</text>
</comment>
<proteinExistence type="predicted"/>
<evidence type="ECO:0000313" key="2">
    <source>
        <dbReference type="Proteomes" id="UP001500460"/>
    </source>
</evidence>
<dbReference type="EMBL" id="BAAATK010000004">
    <property type="protein sequence ID" value="GAA2425132.1"/>
    <property type="molecule type" value="Genomic_DNA"/>
</dbReference>
<keyword evidence="2" id="KW-1185">Reference proteome</keyword>
<evidence type="ECO:0000313" key="1">
    <source>
        <dbReference type="EMBL" id="GAA2425132.1"/>
    </source>
</evidence>
<name>A0ABN3J9F5_9ACTN</name>
<dbReference type="PANTHER" id="PTHR46889:SF4">
    <property type="entry name" value="TRANSPOSASE INSO FOR INSERTION SEQUENCE ELEMENT IS911B-RELATED"/>
    <property type="match status" value="1"/>
</dbReference>
<dbReference type="InterPro" id="IPR036388">
    <property type="entry name" value="WH-like_DNA-bd_sf"/>
</dbReference>
<dbReference type="InterPro" id="IPR012337">
    <property type="entry name" value="RNaseH-like_sf"/>
</dbReference>
<gene>
    <name evidence="1" type="ORF">GCM10010421_09720</name>
</gene>
<dbReference type="PANTHER" id="PTHR46889">
    <property type="entry name" value="TRANSPOSASE INSF FOR INSERTION SEQUENCE IS3B-RELATED"/>
    <property type="match status" value="1"/>
</dbReference>
<dbReference type="InterPro" id="IPR050900">
    <property type="entry name" value="Transposase_IS3/IS150/IS904"/>
</dbReference>
<dbReference type="SUPFAM" id="SSF53098">
    <property type="entry name" value="Ribonuclease H-like"/>
    <property type="match status" value="1"/>
</dbReference>
<accession>A0ABN3J9F5</accession>
<organism evidence="1 2">
    <name type="scientific">Streptomyces glaucus</name>
    <dbReference type="NCBI Taxonomy" id="284029"/>
    <lineage>
        <taxon>Bacteria</taxon>
        <taxon>Bacillati</taxon>
        <taxon>Actinomycetota</taxon>
        <taxon>Actinomycetes</taxon>
        <taxon>Kitasatosporales</taxon>
        <taxon>Streptomycetaceae</taxon>
        <taxon>Streptomyces</taxon>
    </lineage>
</organism>
<protein>
    <recommendedName>
        <fullName evidence="3">Transposase</fullName>
    </recommendedName>
</protein>
<dbReference type="Gene3D" id="1.10.10.10">
    <property type="entry name" value="Winged helix-like DNA-binding domain superfamily/Winged helix DNA-binding domain"/>
    <property type="match status" value="1"/>
</dbReference>
<reference evidence="1 2" key="1">
    <citation type="journal article" date="2019" name="Int. J. Syst. Evol. Microbiol.">
        <title>The Global Catalogue of Microorganisms (GCM) 10K type strain sequencing project: providing services to taxonomists for standard genome sequencing and annotation.</title>
        <authorList>
            <consortium name="The Broad Institute Genomics Platform"/>
            <consortium name="The Broad Institute Genome Sequencing Center for Infectious Disease"/>
            <person name="Wu L."/>
            <person name="Ma J."/>
        </authorList>
    </citation>
    <scope>NUCLEOTIDE SEQUENCE [LARGE SCALE GENOMIC DNA]</scope>
    <source>
        <strain evidence="1 2">JCM 6922</strain>
    </source>
</reference>
<evidence type="ECO:0008006" key="3">
    <source>
        <dbReference type="Google" id="ProtNLM"/>
    </source>
</evidence>
<sequence length="197" mass="21575">MTRPSPRPAELRERAVRTVTEVRPDYPTEWAALKAVAAKLGIGSAETARTWVRKAQVDNIGVDAVREVRRQPHREGIPAARRTAAPLMRDLGLEGARRGRKIRTTSRDDGHERTSDLLERDFTASRPNERRVAGFTGVSTWSGIVYVAFLGDVFSRTIAGRPATTSKRSKLVLDALDALDALDKETGGFSVTTGALP</sequence>
<dbReference type="Proteomes" id="UP001500460">
    <property type="component" value="Unassembled WGS sequence"/>
</dbReference>